<dbReference type="InterPro" id="IPR027417">
    <property type="entry name" value="P-loop_NTPase"/>
</dbReference>
<dbReference type="AlphaFoldDB" id="A0AAW9DQN8"/>
<evidence type="ECO:0008006" key="3">
    <source>
        <dbReference type="Google" id="ProtNLM"/>
    </source>
</evidence>
<dbReference type="Gene3D" id="3.40.50.300">
    <property type="entry name" value="P-loop containing nucleotide triphosphate hydrolases"/>
    <property type="match status" value="1"/>
</dbReference>
<evidence type="ECO:0000313" key="1">
    <source>
        <dbReference type="EMBL" id="MDX5931035.1"/>
    </source>
</evidence>
<protein>
    <recommendedName>
        <fullName evidence="3">Sulfotransferase family protein</fullName>
    </recommendedName>
</protein>
<proteinExistence type="predicted"/>
<dbReference type="RefSeq" id="WP_319613955.1">
    <property type="nucleotide sequence ID" value="NZ_JAWXYB010000018.1"/>
</dbReference>
<dbReference type="SUPFAM" id="SSF52540">
    <property type="entry name" value="P-loop containing nucleoside triphosphate hydrolases"/>
    <property type="match status" value="1"/>
</dbReference>
<reference evidence="1 2" key="1">
    <citation type="submission" date="2023-11" db="EMBL/GenBank/DDBJ databases">
        <title>MicrobeMod: A computational toolkit for identifying prokaryotic methylation and restriction-modification with nanopore sequencing.</title>
        <authorList>
            <person name="Crits-Christoph A."/>
            <person name="Kang S.C."/>
            <person name="Lee H."/>
            <person name="Ostrov N."/>
        </authorList>
    </citation>
    <scope>NUCLEOTIDE SEQUENCE [LARGE SCALE GENOMIC DNA]</scope>
    <source>
        <strain evidence="1 2">DSMZ 700</strain>
    </source>
</reference>
<dbReference type="Proteomes" id="UP001279553">
    <property type="component" value="Unassembled WGS sequence"/>
</dbReference>
<evidence type="ECO:0000313" key="2">
    <source>
        <dbReference type="Proteomes" id="UP001279553"/>
    </source>
</evidence>
<accession>A0AAW9DQN8</accession>
<dbReference type="EMBL" id="JAWXYB010000018">
    <property type="protein sequence ID" value="MDX5931035.1"/>
    <property type="molecule type" value="Genomic_DNA"/>
</dbReference>
<organism evidence="1 2">
    <name type="scientific">Acidiphilium acidophilum</name>
    <name type="common">Thiobacillus acidophilus</name>
    <dbReference type="NCBI Taxonomy" id="76588"/>
    <lineage>
        <taxon>Bacteria</taxon>
        <taxon>Pseudomonadati</taxon>
        <taxon>Pseudomonadota</taxon>
        <taxon>Alphaproteobacteria</taxon>
        <taxon>Acetobacterales</taxon>
        <taxon>Acidocellaceae</taxon>
        <taxon>Acidiphilium</taxon>
    </lineage>
</organism>
<gene>
    <name evidence="1" type="ORF">SIL87_09690</name>
</gene>
<keyword evidence="2" id="KW-1185">Reference proteome</keyword>
<sequence length="390" mass="43694">MSDPDPAIQPPSGGRSRARLTRTLLTRTLLRGSTRPLLRMALGRWPTGAEADLFRRAVATKFVRMPALLRGLMLQPDMESLLPELLRMMWFIKNQGMTIDDLERTGPVPPIPDLLGNIFTAWTGPKLGFLHLEKCGGVAVVKWLTGQFHPDQIDPDPLRAAPPHNFYRAPPGIGRDITKYSLLWGHFGLPTLERIEPERFIFTMLRDPRARLISLYRYWRAVNPAMVDDIEHDPVVGSAHRNDLLGFLRDPEPLLRDYIDNFYVRRLTGRYATGATIDPLIRSPVAALNQAVAALDRIGFVGITERMDESIHRLAALIGAKPPEAPVRGNIAAENHTDPSGWFRRTETVTITAEAEAEIERLTRLDRVVYEIARARFDGATQPVSAVVAA</sequence>
<comment type="caution">
    <text evidence="1">The sequence shown here is derived from an EMBL/GenBank/DDBJ whole genome shotgun (WGS) entry which is preliminary data.</text>
</comment>
<name>A0AAW9DQN8_ACIAO</name>